<evidence type="ECO:0000256" key="1">
    <source>
        <dbReference type="SAM" id="MobiDB-lite"/>
    </source>
</evidence>
<gene>
    <name evidence="2" type="ORF">EJA12_04030</name>
</gene>
<dbReference type="InterPro" id="IPR004027">
    <property type="entry name" value="SEC_C_motif"/>
</dbReference>
<sequence length="484" mass="53310">MGECHPHLLFGRVIKTGKLDIARLAMSDLMLDDLPGFPVKPGRLSVMSCFMQVAVCDAIVLHPPIPSFPDFSFRIPCSRPEKTAVPVWVQRRWEGWYNEEMEDADRRKGMMIVVKRNDPCPCGSGKKYKKCHGRAESGTHLLAEQELKRIMADYISSTPATANDRAELSLLVKTWMSRLGGLMKAGAIEGAAYEHYAFNIRRDLWHQHLDRSASTAREEVKRVLKSWNEPFVMFAELAGTEDGHLVLKDVFGEGRWAMADHERLAAPEGTILFGTVLADPRVREDAVQPVSTLYSIPPQNAAVADRISAFADSLGVKADATFLGSCLLEIFAILHTPAEEAGQQADAEEPREREEQSGRAAREAAASKESPETVDPVRPAEDGDVADLTDGQRHAVALLMTELESDGLGHSGKESLRSSVIRYFREENPIVRKPGGIVAGLYLAAQEKNLLQGEAFTPKEVAKRFGVSEGTAQKYAAAFSGRLN</sequence>
<proteinExistence type="predicted"/>
<name>A0ABX9ZFG0_9BACL</name>
<dbReference type="Proteomes" id="UP000272481">
    <property type="component" value="Unassembled WGS sequence"/>
</dbReference>
<dbReference type="EMBL" id="RWGW01000005">
    <property type="protein sequence ID" value="RSK35790.1"/>
    <property type="molecule type" value="Genomic_DNA"/>
</dbReference>
<accession>A0ABX9ZFG0</accession>
<evidence type="ECO:0000313" key="3">
    <source>
        <dbReference type="Proteomes" id="UP000272481"/>
    </source>
</evidence>
<feature type="region of interest" description="Disordered" evidence="1">
    <location>
        <begin position="341"/>
        <end position="387"/>
    </location>
</feature>
<evidence type="ECO:0000313" key="2">
    <source>
        <dbReference type="EMBL" id="RSK35790.1"/>
    </source>
</evidence>
<keyword evidence="3" id="KW-1185">Reference proteome</keyword>
<organism evidence="2 3">
    <name type="scientific">Bhargavaea beijingensis</name>
    <dbReference type="NCBI Taxonomy" id="426756"/>
    <lineage>
        <taxon>Bacteria</taxon>
        <taxon>Bacillati</taxon>
        <taxon>Bacillota</taxon>
        <taxon>Bacilli</taxon>
        <taxon>Bacillales</taxon>
        <taxon>Caryophanaceae</taxon>
        <taxon>Bhargavaea</taxon>
    </lineage>
</organism>
<comment type="caution">
    <text evidence="2">The sequence shown here is derived from an EMBL/GenBank/DDBJ whole genome shotgun (WGS) entry which is preliminary data.</text>
</comment>
<evidence type="ECO:0008006" key="4">
    <source>
        <dbReference type="Google" id="ProtNLM"/>
    </source>
</evidence>
<feature type="compositionally biased region" description="Basic and acidic residues" evidence="1">
    <location>
        <begin position="348"/>
        <end position="371"/>
    </location>
</feature>
<dbReference type="Gene3D" id="3.10.450.50">
    <property type="match status" value="1"/>
</dbReference>
<dbReference type="SUPFAM" id="SSF103642">
    <property type="entry name" value="Sec-C motif"/>
    <property type="match status" value="1"/>
</dbReference>
<protein>
    <recommendedName>
        <fullName evidence="4">SEC-C motif-containing protein</fullName>
    </recommendedName>
</protein>
<reference evidence="2 3" key="1">
    <citation type="submission" date="2018-12" db="EMBL/GenBank/DDBJ databases">
        <title>Comparitive functional genomics of dry heat resistant strains isolated from the viking spacecraft.</title>
        <authorList>
            <person name="Seuylemezian A."/>
            <person name="Vaishampayan P."/>
        </authorList>
    </citation>
    <scope>NUCLEOTIDE SEQUENCE [LARGE SCALE GENOMIC DNA]</scope>
    <source>
        <strain evidence="2 3">M6-11</strain>
    </source>
</reference>
<dbReference type="Pfam" id="PF02810">
    <property type="entry name" value="SEC-C"/>
    <property type="match status" value="1"/>
</dbReference>